<keyword evidence="4" id="KW-1133">Transmembrane helix</keyword>
<keyword evidence="3" id="KW-0812">Transmembrane</keyword>
<protein>
    <submittedName>
        <fullName evidence="6">Putative O-antigen transporter</fullName>
    </submittedName>
</protein>
<accession>A0A174ITL3</accession>
<dbReference type="OrthoDB" id="9815702at2"/>
<dbReference type="Pfam" id="PF01943">
    <property type="entry name" value="Polysacc_synt"/>
    <property type="match status" value="1"/>
</dbReference>
<evidence type="ECO:0000313" key="7">
    <source>
        <dbReference type="Proteomes" id="UP000095564"/>
    </source>
</evidence>
<dbReference type="AlphaFoldDB" id="A0A174ITL3"/>
<evidence type="ECO:0000256" key="1">
    <source>
        <dbReference type="ARBA" id="ARBA00004651"/>
    </source>
</evidence>
<proteinExistence type="predicted"/>
<evidence type="ECO:0000256" key="3">
    <source>
        <dbReference type="ARBA" id="ARBA00022692"/>
    </source>
</evidence>
<reference evidence="6 7" key="1">
    <citation type="submission" date="2015-09" db="EMBL/GenBank/DDBJ databases">
        <authorList>
            <consortium name="Pathogen Informatics"/>
        </authorList>
    </citation>
    <scope>NUCLEOTIDE SEQUENCE [LARGE SCALE GENOMIC DNA]</scope>
    <source>
        <strain evidence="6 7">2789STDY5834908</strain>
    </source>
</reference>
<name>A0A174ITL3_ANAHA</name>
<evidence type="ECO:0000256" key="5">
    <source>
        <dbReference type="ARBA" id="ARBA00023136"/>
    </source>
</evidence>
<dbReference type="PANTHER" id="PTHR30250">
    <property type="entry name" value="PST FAMILY PREDICTED COLANIC ACID TRANSPORTER"/>
    <property type="match status" value="1"/>
</dbReference>
<dbReference type="CDD" id="cd13128">
    <property type="entry name" value="MATE_Wzx_like"/>
    <property type="match status" value="1"/>
</dbReference>
<dbReference type="Proteomes" id="UP000095564">
    <property type="component" value="Unassembled WGS sequence"/>
</dbReference>
<sequence>MKIKSVKFNFIMNFILTASNFIFPLITFPYVSRVLGASGTGKVSFAISVVSYFTMVAALGVPTYGIRAAAKARDDQEKLNRTTQEILIIHLFMMILVSIAYIMAILFVPRFQSDRILFLVVGVSILLDPLGVNWLYQGLEQYGYIAKRSIFLKFVGVILMFMFIHSPDDYVFYGVTSILASAGSNVLNFINLRKYVSLKPVGDYNIKQHLKPILILFAQVVAVNIYTNLDNVMLGFMKTDLDVGLYAAAVKVKTILTSLVTSLGAVLLPRLSYYIMEGRKEEFQALIKKAYNFVIVIAFPLMLFTIFYAKDCLIFLSGNEFIGATLAMQIIAPTIVLIGLSNLLGIQVLTPLNREKQLVYSVVAGAVADLILNMVFIPEMGAAGAALGTLVAEAVVLMVQILYLKDLFFKIAKQVQYGKIVLALILASVISIRCSNIVDMVFLKLLIAGMSFFGIYGLILLLTKENFINSYVLEGILKNKVFHRKGK</sequence>
<dbReference type="RefSeq" id="WP_009265296.1">
    <property type="nucleotide sequence ID" value="NZ_CAXUGA010000006.1"/>
</dbReference>
<gene>
    <name evidence="6" type="primary">rfbX</name>
    <name evidence="6" type="ORF">ERS852520_00141</name>
</gene>
<evidence type="ECO:0000313" key="6">
    <source>
        <dbReference type="EMBL" id="CUO90703.1"/>
    </source>
</evidence>
<dbReference type="GO" id="GO:0005886">
    <property type="term" value="C:plasma membrane"/>
    <property type="evidence" value="ECO:0007669"/>
    <property type="project" value="UniProtKB-SubCell"/>
</dbReference>
<organism evidence="6 7">
    <name type="scientific">Anaerostipes hadrus</name>
    <dbReference type="NCBI Taxonomy" id="649756"/>
    <lineage>
        <taxon>Bacteria</taxon>
        <taxon>Bacillati</taxon>
        <taxon>Bacillota</taxon>
        <taxon>Clostridia</taxon>
        <taxon>Lachnospirales</taxon>
        <taxon>Lachnospiraceae</taxon>
        <taxon>Anaerostipes</taxon>
    </lineage>
</organism>
<dbReference type="InterPro" id="IPR050833">
    <property type="entry name" value="Poly_Biosynth_Transport"/>
</dbReference>
<evidence type="ECO:0000256" key="2">
    <source>
        <dbReference type="ARBA" id="ARBA00022475"/>
    </source>
</evidence>
<keyword evidence="5" id="KW-0472">Membrane</keyword>
<comment type="subcellular location">
    <subcellularLocation>
        <location evidence="1">Cell membrane</location>
        <topology evidence="1">Multi-pass membrane protein</topology>
    </subcellularLocation>
</comment>
<dbReference type="PANTHER" id="PTHR30250:SF11">
    <property type="entry name" value="O-ANTIGEN TRANSPORTER-RELATED"/>
    <property type="match status" value="1"/>
</dbReference>
<evidence type="ECO:0000256" key="4">
    <source>
        <dbReference type="ARBA" id="ARBA00022989"/>
    </source>
</evidence>
<dbReference type="InterPro" id="IPR002797">
    <property type="entry name" value="Polysacc_synth"/>
</dbReference>
<dbReference type="EMBL" id="CZAU01000001">
    <property type="protein sequence ID" value="CUO90703.1"/>
    <property type="molecule type" value="Genomic_DNA"/>
</dbReference>
<keyword evidence="2" id="KW-1003">Cell membrane</keyword>